<name>A0A068URI6_COFCA</name>
<dbReference type="Proteomes" id="UP000295252">
    <property type="component" value="Chromosome V"/>
</dbReference>
<organism evidence="1 2">
    <name type="scientific">Coffea canephora</name>
    <name type="common">Robusta coffee</name>
    <dbReference type="NCBI Taxonomy" id="49390"/>
    <lineage>
        <taxon>Eukaryota</taxon>
        <taxon>Viridiplantae</taxon>
        <taxon>Streptophyta</taxon>
        <taxon>Embryophyta</taxon>
        <taxon>Tracheophyta</taxon>
        <taxon>Spermatophyta</taxon>
        <taxon>Magnoliopsida</taxon>
        <taxon>eudicotyledons</taxon>
        <taxon>Gunneridae</taxon>
        <taxon>Pentapetalae</taxon>
        <taxon>asterids</taxon>
        <taxon>lamiids</taxon>
        <taxon>Gentianales</taxon>
        <taxon>Rubiaceae</taxon>
        <taxon>Ixoroideae</taxon>
        <taxon>Gardenieae complex</taxon>
        <taxon>Bertiereae - Coffeeae clade</taxon>
        <taxon>Coffeeae</taxon>
        <taxon>Coffea</taxon>
    </lineage>
</organism>
<accession>A0A068URI6</accession>
<evidence type="ECO:0000313" key="1">
    <source>
        <dbReference type="EMBL" id="CDP10879.1"/>
    </source>
</evidence>
<gene>
    <name evidence="1" type="ORF">GSCOC_T00031816001</name>
</gene>
<dbReference type="InParanoid" id="A0A068URI6"/>
<proteinExistence type="predicted"/>
<dbReference type="PhylomeDB" id="A0A068URI6"/>
<evidence type="ECO:0000313" key="2">
    <source>
        <dbReference type="Proteomes" id="UP000295252"/>
    </source>
</evidence>
<dbReference type="Gramene" id="CDP10879">
    <property type="protein sequence ID" value="CDP10879"/>
    <property type="gene ID" value="GSCOC_T00031816001"/>
</dbReference>
<reference evidence="2" key="1">
    <citation type="journal article" date="2014" name="Science">
        <title>The coffee genome provides insight into the convergent evolution of caffeine biosynthesis.</title>
        <authorList>
            <person name="Denoeud F."/>
            <person name="Carretero-Paulet L."/>
            <person name="Dereeper A."/>
            <person name="Droc G."/>
            <person name="Guyot R."/>
            <person name="Pietrella M."/>
            <person name="Zheng C."/>
            <person name="Alberti A."/>
            <person name="Anthony F."/>
            <person name="Aprea G."/>
            <person name="Aury J.M."/>
            <person name="Bento P."/>
            <person name="Bernard M."/>
            <person name="Bocs S."/>
            <person name="Campa C."/>
            <person name="Cenci A."/>
            <person name="Combes M.C."/>
            <person name="Crouzillat D."/>
            <person name="Da Silva C."/>
            <person name="Daddiego L."/>
            <person name="De Bellis F."/>
            <person name="Dussert S."/>
            <person name="Garsmeur O."/>
            <person name="Gayraud T."/>
            <person name="Guignon V."/>
            <person name="Jahn K."/>
            <person name="Jamilloux V."/>
            <person name="Joet T."/>
            <person name="Labadie K."/>
            <person name="Lan T."/>
            <person name="Leclercq J."/>
            <person name="Lepelley M."/>
            <person name="Leroy T."/>
            <person name="Li L.T."/>
            <person name="Librado P."/>
            <person name="Lopez L."/>
            <person name="Munoz A."/>
            <person name="Noel B."/>
            <person name="Pallavicini A."/>
            <person name="Perrotta G."/>
            <person name="Poncet V."/>
            <person name="Pot D."/>
            <person name="Priyono X."/>
            <person name="Rigoreau M."/>
            <person name="Rouard M."/>
            <person name="Rozas J."/>
            <person name="Tranchant-Dubreuil C."/>
            <person name="VanBuren R."/>
            <person name="Zhang Q."/>
            <person name="Andrade A.C."/>
            <person name="Argout X."/>
            <person name="Bertrand B."/>
            <person name="de Kochko A."/>
            <person name="Graziosi G."/>
            <person name="Henry R.J."/>
            <person name="Jayarama X."/>
            <person name="Ming R."/>
            <person name="Nagai C."/>
            <person name="Rounsley S."/>
            <person name="Sankoff D."/>
            <person name="Giuliano G."/>
            <person name="Albert V.A."/>
            <person name="Wincker P."/>
            <person name="Lashermes P."/>
        </authorList>
    </citation>
    <scope>NUCLEOTIDE SEQUENCE [LARGE SCALE GENOMIC DNA]</scope>
    <source>
        <strain evidence="2">cv. DH200-94</strain>
    </source>
</reference>
<protein>
    <submittedName>
        <fullName evidence="1">Uncharacterized protein</fullName>
    </submittedName>
</protein>
<sequence>MMNLKVCSIDLIVSIIFSLVLTSEGGIIVVYSGQDEREISLSDTCCSGFYKLVNILS</sequence>
<dbReference type="EMBL" id="HG739132">
    <property type="protein sequence ID" value="CDP10879.1"/>
    <property type="molecule type" value="Genomic_DNA"/>
</dbReference>
<keyword evidence="2" id="KW-1185">Reference proteome</keyword>
<dbReference type="AlphaFoldDB" id="A0A068URI6"/>